<name>A0A8K0P726_LADFU</name>
<accession>A0A8K0P726</accession>
<keyword evidence="1" id="KW-0344">Guanine-nucleotide releasing factor</keyword>
<dbReference type="EMBL" id="KZ309353">
    <property type="protein sequence ID" value="KAG8238400.1"/>
    <property type="molecule type" value="Genomic_DNA"/>
</dbReference>
<evidence type="ECO:0000256" key="2">
    <source>
        <dbReference type="SAM" id="MobiDB-lite"/>
    </source>
</evidence>
<dbReference type="GO" id="GO:0005085">
    <property type="term" value="F:guanyl-nucleotide exchange factor activity"/>
    <property type="evidence" value="ECO:0007669"/>
    <property type="project" value="UniProtKB-KW"/>
</dbReference>
<feature type="domain" description="Ras-GEF" evidence="3">
    <location>
        <begin position="6"/>
        <end position="298"/>
    </location>
</feature>
<feature type="region of interest" description="Disordered" evidence="2">
    <location>
        <begin position="361"/>
        <end position="380"/>
    </location>
</feature>
<sequence>MLKETGPRVLANHLTRVDLHTLLMIPPDGISTPTTPKNADEERKEDEETNGREGVENGREDKIGCLWEGFEKRPGEVGGSGVCSGIELVTLPHGHQIRVDLVERTECLKLMVAVTILTCPTQEERAEALHKWIQVAVETKTALGNLFGFCAVMMGLCMPQSASYYFMVERLSSTWHVLRQRYTDSAFNFEAKLRPTLKSMNECTNPQAPNTTIPHLLPIALLHERLLEDLHGMTPDSLGPNEIHENRGPRLHLYHHACLQPWESSSADFGLSTLHSHLEASRKFGAPGAAAAFHRNAEIVLGSSGGCGDGVVAPKVDQLLLDAFRTEFHLKFLWGSRGATVESSERHAKFERVLNLMSEKCEPPPTAPSPNSSLVAGSCP</sequence>
<dbReference type="PANTHER" id="PTHR14247">
    <property type="entry name" value="BREAST CANCER ANTI-ESTROGEN RESISTANCE PROTEIN 3 HOMOLOG-LIKE PROTEIN"/>
    <property type="match status" value="1"/>
</dbReference>
<comment type="caution">
    <text evidence="4">The sequence shown here is derived from an EMBL/GenBank/DDBJ whole genome shotgun (WGS) entry which is preliminary data.</text>
</comment>
<evidence type="ECO:0000259" key="3">
    <source>
        <dbReference type="PROSITE" id="PS50009"/>
    </source>
</evidence>
<keyword evidence="5" id="KW-1185">Reference proteome</keyword>
<reference evidence="4" key="2">
    <citation type="submission" date="2017-10" db="EMBL/GenBank/DDBJ databases">
        <title>Ladona fulva Genome sequencing and assembly.</title>
        <authorList>
            <person name="Murali S."/>
            <person name="Richards S."/>
            <person name="Bandaranaike D."/>
            <person name="Bellair M."/>
            <person name="Blankenburg K."/>
            <person name="Chao H."/>
            <person name="Dinh H."/>
            <person name="Doddapaneni H."/>
            <person name="Dugan-Rocha S."/>
            <person name="Elkadiri S."/>
            <person name="Gnanaolivu R."/>
            <person name="Hernandez B."/>
            <person name="Skinner E."/>
            <person name="Javaid M."/>
            <person name="Lee S."/>
            <person name="Li M."/>
            <person name="Ming W."/>
            <person name="Munidasa M."/>
            <person name="Muniz J."/>
            <person name="Nguyen L."/>
            <person name="Hughes D."/>
            <person name="Osuji N."/>
            <person name="Pu L.-L."/>
            <person name="Puazo M."/>
            <person name="Qu C."/>
            <person name="Quiroz J."/>
            <person name="Raj R."/>
            <person name="Weissenberger G."/>
            <person name="Xin Y."/>
            <person name="Zou X."/>
            <person name="Han Y."/>
            <person name="Worley K."/>
            <person name="Muzny D."/>
            <person name="Gibbs R."/>
        </authorList>
    </citation>
    <scope>NUCLEOTIDE SEQUENCE</scope>
    <source>
        <strain evidence="4">Sampled in the wild</strain>
    </source>
</reference>
<dbReference type="AlphaFoldDB" id="A0A8K0P726"/>
<dbReference type="SMART" id="SM00147">
    <property type="entry name" value="RasGEF"/>
    <property type="match status" value="1"/>
</dbReference>
<dbReference type="InterPro" id="IPR036964">
    <property type="entry name" value="RASGEF_cat_dom_sf"/>
</dbReference>
<dbReference type="InterPro" id="IPR023578">
    <property type="entry name" value="Ras_GEF_dom_sf"/>
</dbReference>
<evidence type="ECO:0000313" key="5">
    <source>
        <dbReference type="Proteomes" id="UP000792457"/>
    </source>
</evidence>
<dbReference type="Gene3D" id="1.10.840.10">
    <property type="entry name" value="Ras guanine-nucleotide exchange factors catalytic domain"/>
    <property type="match status" value="1"/>
</dbReference>
<reference evidence="4" key="1">
    <citation type="submission" date="2013-04" db="EMBL/GenBank/DDBJ databases">
        <authorList>
            <person name="Qu J."/>
            <person name="Murali S.C."/>
            <person name="Bandaranaike D."/>
            <person name="Bellair M."/>
            <person name="Blankenburg K."/>
            <person name="Chao H."/>
            <person name="Dinh H."/>
            <person name="Doddapaneni H."/>
            <person name="Downs B."/>
            <person name="Dugan-Rocha S."/>
            <person name="Elkadiri S."/>
            <person name="Gnanaolivu R.D."/>
            <person name="Hernandez B."/>
            <person name="Javaid M."/>
            <person name="Jayaseelan J.C."/>
            <person name="Lee S."/>
            <person name="Li M."/>
            <person name="Ming W."/>
            <person name="Munidasa M."/>
            <person name="Muniz J."/>
            <person name="Nguyen L."/>
            <person name="Ongeri F."/>
            <person name="Osuji N."/>
            <person name="Pu L.-L."/>
            <person name="Puazo M."/>
            <person name="Qu C."/>
            <person name="Quiroz J."/>
            <person name="Raj R."/>
            <person name="Weissenberger G."/>
            <person name="Xin Y."/>
            <person name="Zou X."/>
            <person name="Han Y."/>
            <person name="Richards S."/>
            <person name="Worley K."/>
            <person name="Muzny D."/>
            <person name="Gibbs R."/>
        </authorList>
    </citation>
    <scope>NUCLEOTIDE SEQUENCE</scope>
    <source>
        <strain evidence="4">Sampled in the wild</strain>
    </source>
</reference>
<dbReference type="Pfam" id="PF00617">
    <property type="entry name" value="RasGEF"/>
    <property type="match status" value="1"/>
</dbReference>
<dbReference type="PANTHER" id="PTHR14247:SF8">
    <property type="entry name" value="RAS-GEF DOMAIN-CONTAINING PROTEIN"/>
    <property type="match status" value="1"/>
</dbReference>
<gene>
    <name evidence="4" type="ORF">J437_LFUL017942</name>
</gene>
<evidence type="ECO:0000313" key="4">
    <source>
        <dbReference type="EMBL" id="KAG8238400.1"/>
    </source>
</evidence>
<evidence type="ECO:0000256" key="1">
    <source>
        <dbReference type="PROSITE-ProRule" id="PRU00168"/>
    </source>
</evidence>
<feature type="region of interest" description="Disordered" evidence="2">
    <location>
        <begin position="25"/>
        <end position="58"/>
    </location>
</feature>
<dbReference type="GO" id="GO:0007264">
    <property type="term" value="P:small GTPase-mediated signal transduction"/>
    <property type="evidence" value="ECO:0007669"/>
    <property type="project" value="InterPro"/>
</dbReference>
<feature type="compositionally biased region" description="Basic and acidic residues" evidence="2">
    <location>
        <begin position="49"/>
        <end position="58"/>
    </location>
</feature>
<dbReference type="Proteomes" id="UP000792457">
    <property type="component" value="Unassembled WGS sequence"/>
</dbReference>
<proteinExistence type="predicted"/>
<dbReference type="FunFam" id="1.10.840.10:FF:000015">
    <property type="entry name" value="Uncharacterized protein, isoform A"/>
    <property type="match status" value="1"/>
</dbReference>
<dbReference type="PROSITE" id="PS50009">
    <property type="entry name" value="RASGEF_CAT"/>
    <property type="match status" value="1"/>
</dbReference>
<dbReference type="InterPro" id="IPR051853">
    <property type="entry name" value="SH2-Ras-GEF_adapter"/>
</dbReference>
<dbReference type="InterPro" id="IPR001895">
    <property type="entry name" value="RASGEF_cat_dom"/>
</dbReference>
<dbReference type="OrthoDB" id="2412973at2759"/>
<protein>
    <recommendedName>
        <fullName evidence="3">Ras-GEF domain-containing protein</fullName>
    </recommendedName>
</protein>
<organism evidence="4 5">
    <name type="scientific">Ladona fulva</name>
    <name type="common">Scarce chaser dragonfly</name>
    <name type="synonym">Libellula fulva</name>
    <dbReference type="NCBI Taxonomy" id="123851"/>
    <lineage>
        <taxon>Eukaryota</taxon>
        <taxon>Metazoa</taxon>
        <taxon>Ecdysozoa</taxon>
        <taxon>Arthropoda</taxon>
        <taxon>Hexapoda</taxon>
        <taxon>Insecta</taxon>
        <taxon>Pterygota</taxon>
        <taxon>Palaeoptera</taxon>
        <taxon>Odonata</taxon>
        <taxon>Epiprocta</taxon>
        <taxon>Anisoptera</taxon>
        <taxon>Libelluloidea</taxon>
        <taxon>Libellulidae</taxon>
        <taxon>Ladona</taxon>
    </lineage>
</organism>
<dbReference type="SUPFAM" id="SSF48366">
    <property type="entry name" value="Ras GEF"/>
    <property type="match status" value="1"/>
</dbReference>
<feature type="compositionally biased region" description="Polar residues" evidence="2">
    <location>
        <begin position="369"/>
        <end position="380"/>
    </location>
</feature>